<evidence type="ECO:0000313" key="5">
    <source>
        <dbReference type="EMBL" id="QJE97613.1"/>
    </source>
</evidence>
<evidence type="ECO:0000259" key="4">
    <source>
        <dbReference type="PROSITE" id="PS51186"/>
    </source>
</evidence>
<dbReference type="InterPro" id="IPR000182">
    <property type="entry name" value="GNAT_dom"/>
</dbReference>
<evidence type="ECO:0000256" key="1">
    <source>
        <dbReference type="ARBA" id="ARBA00022679"/>
    </source>
</evidence>
<evidence type="ECO:0000313" key="6">
    <source>
        <dbReference type="Proteomes" id="UP000501812"/>
    </source>
</evidence>
<dbReference type="SUPFAM" id="SSF55729">
    <property type="entry name" value="Acyl-CoA N-acyltransferases (Nat)"/>
    <property type="match status" value="1"/>
</dbReference>
<dbReference type="EMBL" id="CP051774">
    <property type="protein sequence ID" value="QJE97613.1"/>
    <property type="molecule type" value="Genomic_DNA"/>
</dbReference>
<dbReference type="KEGG" id="luo:HHL09_18135"/>
<dbReference type="RefSeq" id="WP_169456039.1">
    <property type="nucleotide sequence ID" value="NZ_CP051774.1"/>
</dbReference>
<dbReference type="Proteomes" id="UP000501812">
    <property type="component" value="Chromosome"/>
</dbReference>
<gene>
    <name evidence="5" type="ORF">HHL09_18135</name>
</gene>
<dbReference type="Pfam" id="PF13302">
    <property type="entry name" value="Acetyltransf_3"/>
    <property type="match status" value="1"/>
</dbReference>
<keyword evidence="1 5" id="KW-0808">Transferase</keyword>
<organism evidence="5 6">
    <name type="scientific">Luteolibacter luteus</name>
    <dbReference type="NCBI Taxonomy" id="2728835"/>
    <lineage>
        <taxon>Bacteria</taxon>
        <taxon>Pseudomonadati</taxon>
        <taxon>Verrucomicrobiota</taxon>
        <taxon>Verrucomicrobiia</taxon>
        <taxon>Verrucomicrobiales</taxon>
        <taxon>Verrucomicrobiaceae</taxon>
        <taxon>Luteolibacter</taxon>
    </lineage>
</organism>
<dbReference type="AlphaFoldDB" id="A0A858RNU8"/>
<evidence type="ECO:0000256" key="3">
    <source>
        <dbReference type="ARBA" id="ARBA00038502"/>
    </source>
</evidence>
<dbReference type="InterPro" id="IPR051531">
    <property type="entry name" value="N-acetyltransferase"/>
</dbReference>
<reference evidence="5 6" key="1">
    <citation type="submission" date="2020-04" db="EMBL/GenBank/DDBJ databases">
        <title>Luteolibacter sp. G-1-1-1 isolated from soil.</title>
        <authorList>
            <person name="Dahal R.H."/>
        </authorList>
    </citation>
    <scope>NUCLEOTIDE SEQUENCE [LARGE SCALE GENOMIC DNA]</scope>
    <source>
        <strain evidence="5 6">G-1-1-1</strain>
    </source>
</reference>
<dbReference type="GO" id="GO:0016747">
    <property type="term" value="F:acyltransferase activity, transferring groups other than amino-acyl groups"/>
    <property type="evidence" value="ECO:0007669"/>
    <property type="project" value="InterPro"/>
</dbReference>
<dbReference type="PANTHER" id="PTHR43792">
    <property type="entry name" value="GNAT FAMILY, PUTATIVE (AFU_ORTHOLOGUE AFUA_3G00765)-RELATED-RELATED"/>
    <property type="match status" value="1"/>
</dbReference>
<dbReference type="PROSITE" id="PS51186">
    <property type="entry name" value="GNAT"/>
    <property type="match status" value="1"/>
</dbReference>
<dbReference type="Gene3D" id="3.40.630.30">
    <property type="match status" value="1"/>
</dbReference>
<protein>
    <submittedName>
        <fullName evidence="5">GNAT family N-acetyltransferase</fullName>
    </submittedName>
</protein>
<dbReference type="InterPro" id="IPR016181">
    <property type="entry name" value="Acyl_CoA_acyltransferase"/>
</dbReference>
<dbReference type="PANTHER" id="PTHR43792:SF8">
    <property type="entry name" value="[RIBOSOMAL PROTEIN US5]-ALANINE N-ACETYLTRANSFERASE"/>
    <property type="match status" value="1"/>
</dbReference>
<proteinExistence type="inferred from homology"/>
<keyword evidence="6" id="KW-1185">Reference proteome</keyword>
<keyword evidence="2" id="KW-0012">Acyltransferase</keyword>
<feature type="domain" description="N-acetyltransferase" evidence="4">
    <location>
        <begin position="14"/>
        <end position="178"/>
    </location>
</feature>
<name>A0A858RNU8_9BACT</name>
<dbReference type="CDD" id="cd04301">
    <property type="entry name" value="NAT_SF"/>
    <property type="match status" value="1"/>
</dbReference>
<comment type="similarity">
    <text evidence="3">Belongs to the acetyltransferase family. RimJ subfamily.</text>
</comment>
<evidence type="ECO:0000256" key="2">
    <source>
        <dbReference type="ARBA" id="ARBA00023315"/>
    </source>
</evidence>
<accession>A0A858RNU8</accession>
<sequence>MKSIVPIVLHSERLILRPPVPEDAEAIESFISDRRVAEMTALIPHPYPKGSCIHWVHLSEQQWIEGKKASFVICLRDSGELVGAISIFNDSDRHNEVGYWIGVPHWGQGYATEAFRRVIRYAFEDLDFPVIVTYHFIHNPASGRVMQKAGLLYLGTTPLGASRGDQCFDEVRYGIAAGQWRTNLATI</sequence>